<name>A0A3N4KBZ7_9PEZI</name>
<proteinExistence type="predicted"/>
<sequence>MWMKGSDECFLYRLRMKKRWRRRGATNRDVRTGREEQAPGCELTVVAPLEVWSGKIALSFLEHRCAQGVFNKYPLIKGSPALSSCFSGETSGVPVIERI</sequence>
<dbReference type="AlphaFoldDB" id="A0A3N4KBZ7"/>
<gene>
    <name evidence="1" type="ORF">P167DRAFT_539629</name>
</gene>
<accession>A0A3N4KBZ7</accession>
<dbReference type="InParanoid" id="A0A3N4KBZ7"/>
<dbReference type="EMBL" id="ML119170">
    <property type="protein sequence ID" value="RPB08013.1"/>
    <property type="molecule type" value="Genomic_DNA"/>
</dbReference>
<dbReference type="Proteomes" id="UP000277580">
    <property type="component" value="Unassembled WGS sequence"/>
</dbReference>
<evidence type="ECO:0000313" key="2">
    <source>
        <dbReference type="Proteomes" id="UP000277580"/>
    </source>
</evidence>
<evidence type="ECO:0000313" key="1">
    <source>
        <dbReference type="EMBL" id="RPB08013.1"/>
    </source>
</evidence>
<keyword evidence="2" id="KW-1185">Reference proteome</keyword>
<reference evidence="1 2" key="1">
    <citation type="journal article" date="2018" name="Nat. Ecol. Evol.">
        <title>Pezizomycetes genomes reveal the molecular basis of ectomycorrhizal truffle lifestyle.</title>
        <authorList>
            <person name="Murat C."/>
            <person name="Payen T."/>
            <person name="Noel B."/>
            <person name="Kuo A."/>
            <person name="Morin E."/>
            <person name="Chen J."/>
            <person name="Kohler A."/>
            <person name="Krizsan K."/>
            <person name="Balestrini R."/>
            <person name="Da Silva C."/>
            <person name="Montanini B."/>
            <person name="Hainaut M."/>
            <person name="Levati E."/>
            <person name="Barry K.W."/>
            <person name="Belfiori B."/>
            <person name="Cichocki N."/>
            <person name="Clum A."/>
            <person name="Dockter R.B."/>
            <person name="Fauchery L."/>
            <person name="Guy J."/>
            <person name="Iotti M."/>
            <person name="Le Tacon F."/>
            <person name="Lindquist E.A."/>
            <person name="Lipzen A."/>
            <person name="Malagnac F."/>
            <person name="Mello A."/>
            <person name="Molinier V."/>
            <person name="Miyauchi S."/>
            <person name="Poulain J."/>
            <person name="Riccioni C."/>
            <person name="Rubini A."/>
            <person name="Sitrit Y."/>
            <person name="Splivallo R."/>
            <person name="Traeger S."/>
            <person name="Wang M."/>
            <person name="Zifcakova L."/>
            <person name="Wipf D."/>
            <person name="Zambonelli A."/>
            <person name="Paolocci F."/>
            <person name="Nowrousian M."/>
            <person name="Ottonello S."/>
            <person name="Baldrian P."/>
            <person name="Spatafora J.W."/>
            <person name="Henrissat B."/>
            <person name="Nagy L.G."/>
            <person name="Aury J.M."/>
            <person name="Wincker P."/>
            <person name="Grigoriev I.V."/>
            <person name="Bonfante P."/>
            <person name="Martin F.M."/>
        </authorList>
    </citation>
    <scope>NUCLEOTIDE SEQUENCE [LARGE SCALE GENOMIC DNA]</scope>
    <source>
        <strain evidence="1 2">CCBAS932</strain>
    </source>
</reference>
<organism evidence="1 2">
    <name type="scientific">Morchella conica CCBAS932</name>
    <dbReference type="NCBI Taxonomy" id="1392247"/>
    <lineage>
        <taxon>Eukaryota</taxon>
        <taxon>Fungi</taxon>
        <taxon>Dikarya</taxon>
        <taxon>Ascomycota</taxon>
        <taxon>Pezizomycotina</taxon>
        <taxon>Pezizomycetes</taxon>
        <taxon>Pezizales</taxon>
        <taxon>Morchellaceae</taxon>
        <taxon>Morchella</taxon>
    </lineage>
</organism>
<protein>
    <submittedName>
        <fullName evidence="1">Uncharacterized protein</fullName>
    </submittedName>
</protein>